<dbReference type="GO" id="GO:0051536">
    <property type="term" value="F:iron-sulfur cluster binding"/>
    <property type="evidence" value="ECO:0007669"/>
    <property type="project" value="UniProtKB-KW"/>
</dbReference>
<dbReference type="AlphaFoldDB" id="C0BE11"/>
<accession>C0BE11</accession>
<feature type="domain" description="4Fe-4S ferredoxin-type" evidence="4">
    <location>
        <begin position="69"/>
        <end position="94"/>
    </location>
</feature>
<reference evidence="5 6" key="2">
    <citation type="submission" date="2009-03" db="EMBL/GenBank/DDBJ databases">
        <title>Draft genome sequence of Coprococcus comes (ATCC 27758).</title>
        <authorList>
            <person name="Sudarsanam P."/>
            <person name="Ley R."/>
            <person name="Guruge J."/>
            <person name="Turnbaugh P.J."/>
            <person name="Mahowald M."/>
            <person name="Liep D."/>
            <person name="Gordon J."/>
        </authorList>
    </citation>
    <scope>NUCLEOTIDE SEQUENCE [LARGE SCALE GENOMIC DNA]</scope>
    <source>
        <strain evidence="5 6">ATCC 27758</strain>
    </source>
</reference>
<sequence>MGTALFTAGKRYARHFLGVLRRQQYTTQSRRYSVHCFSILRVHCDESKCVHYGKCLRVCPMNVEVNKESRKRKRGTECILCYECTKVCPTKALH</sequence>
<dbReference type="PROSITE" id="PS51379">
    <property type="entry name" value="4FE4S_FER_2"/>
    <property type="match status" value="2"/>
</dbReference>
<evidence type="ECO:0000259" key="4">
    <source>
        <dbReference type="PROSITE" id="PS51379"/>
    </source>
</evidence>
<dbReference type="InterPro" id="IPR017896">
    <property type="entry name" value="4Fe4S_Fe-S-bd"/>
</dbReference>
<evidence type="ECO:0000256" key="1">
    <source>
        <dbReference type="ARBA" id="ARBA00022723"/>
    </source>
</evidence>
<keyword evidence="2" id="KW-0408">Iron</keyword>
<dbReference type="EMBL" id="ABVR01000045">
    <property type="protein sequence ID" value="EEG88088.1"/>
    <property type="molecule type" value="Genomic_DNA"/>
</dbReference>
<dbReference type="HOGENOM" id="CLU_2381248_0_0_9"/>
<evidence type="ECO:0000313" key="5">
    <source>
        <dbReference type="EMBL" id="EEG88088.1"/>
    </source>
</evidence>
<feature type="domain" description="4Fe-4S ferredoxin-type" evidence="4">
    <location>
        <begin position="40"/>
        <end position="68"/>
    </location>
</feature>
<dbReference type="PROSITE" id="PS00198">
    <property type="entry name" value="4FE4S_FER_1"/>
    <property type="match status" value="1"/>
</dbReference>
<name>C0BE11_9FIRM</name>
<comment type="caution">
    <text evidence="5">The sequence shown here is derived from an EMBL/GenBank/DDBJ whole genome shotgun (WGS) entry which is preliminary data.</text>
</comment>
<dbReference type="Pfam" id="PF13187">
    <property type="entry name" value="Fer4_9"/>
    <property type="match status" value="1"/>
</dbReference>
<keyword evidence="1" id="KW-0479">Metal-binding</keyword>
<gene>
    <name evidence="5" type="ORF">COPCOM_03423</name>
</gene>
<evidence type="ECO:0000313" key="6">
    <source>
        <dbReference type="Proteomes" id="UP000003793"/>
    </source>
</evidence>
<dbReference type="GO" id="GO:0046872">
    <property type="term" value="F:metal ion binding"/>
    <property type="evidence" value="ECO:0007669"/>
    <property type="project" value="UniProtKB-KW"/>
</dbReference>
<protein>
    <submittedName>
        <fullName evidence="5">4Fe-4S binding domain protein</fullName>
    </submittedName>
</protein>
<keyword evidence="3" id="KW-0411">Iron-sulfur</keyword>
<organism evidence="5 6">
    <name type="scientific">Coprococcus comes ATCC 27758</name>
    <dbReference type="NCBI Taxonomy" id="470146"/>
    <lineage>
        <taxon>Bacteria</taxon>
        <taxon>Bacillati</taxon>
        <taxon>Bacillota</taxon>
        <taxon>Clostridia</taxon>
        <taxon>Lachnospirales</taxon>
        <taxon>Lachnospiraceae</taxon>
        <taxon>Coprococcus</taxon>
    </lineage>
</organism>
<dbReference type="InterPro" id="IPR017900">
    <property type="entry name" value="4Fe4S_Fe_S_CS"/>
</dbReference>
<dbReference type="Gene3D" id="3.30.70.20">
    <property type="match status" value="1"/>
</dbReference>
<reference evidence="5 6" key="1">
    <citation type="submission" date="2009-02" db="EMBL/GenBank/DDBJ databases">
        <authorList>
            <person name="Fulton L."/>
            <person name="Clifton S."/>
            <person name="Fulton B."/>
            <person name="Xu J."/>
            <person name="Minx P."/>
            <person name="Pepin K.H."/>
            <person name="Johnson M."/>
            <person name="Bhonagiri V."/>
            <person name="Nash W.E."/>
            <person name="Mardis E.R."/>
            <person name="Wilson R.K."/>
        </authorList>
    </citation>
    <scope>NUCLEOTIDE SEQUENCE [LARGE SCALE GENOMIC DNA]</scope>
    <source>
        <strain evidence="5 6">ATCC 27758</strain>
    </source>
</reference>
<evidence type="ECO:0000256" key="3">
    <source>
        <dbReference type="ARBA" id="ARBA00023014"/>
    </source>
</evidence>
<evidence type="ECO:0000256" key="2">
    <source>
        <dbReference type="ARBA" id="ARBA00023004"/>
    </source>
</evidence>
<proteinExistence type="predicted"/>
<dbReference type="Proteomes" id="UP000003793">
    <property type="component" value="Unassembled WGS sequence"/>
</dbReference>
<dbReference type="SUPFAM" id="SSF54862">
    <property type="entry name" value="4Fe-4S ferredoxins"/>
    <property type="match status" value="1"/>
</dbReference>